<keyword evidence="6" id="KW-0413">Isomerase</keyword>
<keyword evidence="2 10" id="KW-0547">Nucleotide-binding</keyword>
<evidence type="ECO:0000256" key="5">
    <source>
        <dbReference type="ARBA" id="ARBA00022840"/>
    </source>
</evidence>
<gene>
    <name evidence="14" type="ORF">BXY39_2332</name>
</gene>
<sequence length="1026" mass="113626">MRFFSDVQIHSKWSRACSKNADIDHMALWARKKGITVLGTGDFTHPAWLAEIKEKLEPAEPGLYKLRPDIQAWVDDRSPAACRHAPIRFMLEVEISTIYKKWDKVRKVHHLLLVPDLEAADTLVASLSKIGNLKSDGRPILGLDSRDLLEITLESSPSSYLIPAHVWTPWFAALGSKSGFDRIEDCYGDLADHIFAIETGLSSDPAMNWRLSRLDKYRLVSNSDAHSPPKIGREATAYDCDLDYFAMLHALKTGEGFGGTVEFFPEEGKYHEDGHRKCNIRFTPEETRAHKGICPVCGKKLTVGVLHRIDALADRTEAEALASPPPKAAEVLSLVPLPEILAEIERVGVGSKRVQAAYEHLLSKLGQELHILERAPLDDIRGENPLLAEAISRLRKGDVIREPGYDGEYGVIRMFGAQELKTLTRGGLLFDFPDGDAEGQKAVAPPPAEAPPAEDGVSAGADAETAPAPPATTLDKDAADTMSPILAALDPHQRAAAEIVDGPLLITAGPGSGKTRTLTHRIAHMIRDRGIPARQCLAVTFTRRAAFEMRERLESLLPDDWRDVHVHTFHSLALAIVRGRGIEVHIADTAERRVLLMDRLNIPERKAGKLLSDISKARRTQTDSAALRDYRDAMDAKGWIDFDDLIAMAIQALEDDPGAAGVYTHISVDEYQDLDAQQYRLVRLLAPKPDSHLCVIGDPDQAIYGFRGGDARFFTTFHDDYPGAPALHLTRNYRSGGKIVTASAQVISAAGPVRKLFEVVRENPEKITIHTAVTEKAEAEFMVKTIERLIGGHSFFSLDTGRSDGRDTDYGFSDFAVLYRTEAQGEALVEAFERSGMPFLKYSAGRLIDKPAVRDFIAALQDREQAITAASLRGLDTRDRHSLERLLTACGGDNDRVMHELQFVSEADTWDPRADRVALMTIHAAKGLEFPVVFLPGVEEGILPLRFGPGDDTDLAEERRLFYVGMTRARDRLFLSHAERRLWRGKPRAMPPSAFLADIERALLAHSKTDLKTKPTDEDMQIDLFG</sequence>
<evidence type="ECO:0000313" key="14">
    <source>
        <dbReference type="EMBL" id="RMB04768.1"/>
    </source>
</evidence>
<feature type="domain" description="UvrD-like helicase ATP-binding" evidence="12">
    <location>
        <begin position="487"/>
        <end position="736"/>
    </location>
</feature>
<dbReference type="InterPro" id="IPR013986">
    <property type="entry name" value="DExx_box_DNA_helicase_dom_sf"/>
</dbReference>
<keyword evidence="5 10" id="KW-0067">ATP-binding</keyword>
<evidence type="ECO:0000259" key="13">
    <source>
        <dbReference type="PROSITE" id="PS51217"/>
    </source>
</evidence>
<dbReference type="GO" id="GO:0043138">
    <property type="term" value="F:3'-5' DNA helicase activity"/>
    <property type="evidence" value="ECO:0007669"/>
    <property type="project" value="UniProtKB-EC"/>
</dbReference>
<evidence type="ECO:0000256" key="7">
    <source>
        <dbReference type="ARBA" id="ARBA00034617"/>
    </source>
</evidence>
<dbReference type="SUPFAM" id="SSF89550">
    <property type="entry name" value="PHP domain-like"/>
    <property type="match status" value="1"/>
</dbReference>
<dbReference type="InterPro" id="IPR016195">
    <property type="entry name" value="Pol/histidinol_Pase-like"/>
</dbReference>
<comment type="caution">
    <text evidence="14">The sequence shown here is derived from an EMBL/GenBank/DDBJ whole genome shotgun (WGS) entry which is preliminary data.</text>
</comment>
<dbReference type="EC" id="5.6.2.4" evidence="8"/>
<dbReference type="GO" id="GO:0016887">
    <property type="term" value="F:ATP hydrolysis activity"/>
    <property type="evidence" value="ECO:0007669"/>
    <property type="project" value="RHEA"/>
</dbReference>
<comment type="similarity">
    <text evidence="1">Belongs to the helicase family. UvrD subfamily.</text>
</comment>
<dbReference type="SUPFAM" id="SSF52540">
    <property type="entry name" value="P-loop containing nucleoside triphosphate hydrolases"/>
    <property type="match status" value="1"/>
</dbReference>
<evidence type="ECO:0000256" key="4">
    <source>
        <dbReference type="ARBA" id="ARBA00022806"/>
    </source>
</evidence>
<dbReference type="InterPro" id="IPR014017">
    <property type="entry name" value="DNA_helicase_UvrD-like_C"/>
</dbReference>
<organism evidence="14 15">
    <name type="scientific">Eilatimonas milleporae</name>
    <dbReference type="NCBI Taxonomy" id="911205"/>
    <lineage>
        <taxon>Bacteria</taxon>
        <taxon>Pseudomonadati</taxon>
        <taxon>Pseudomonadota</taxon>
        <taxon>Alphaproteobacteria</taxon>
        <taxon>Kordiimonadales</taxon>
        <taxon>Kordiimonadaceae</taxon>
        <taxon>Eilatimonas</taxon>
    </lineage>
</organism>
<evidence type="ECO:0000256" key="11">
    <source>
        <dbReference type="SAM" id="MobiDB-lite"/>
    </source>
</evidence>
<dbReference type="InterPro" id="IPR014016">
    <property type="entry name" value="UvrD-like_ATP-bd"/>
</dbReference>
<dbReference type="Pfam" id="PF00580">
    <property type="entry name" value="UvrD-helicase"/>
    <property type="match status" value="2"/>
</dbReference>
<evidence type="ECO:0000256" key="9">
    <source>
        <dbReference type="ARBA" id="ARBA00048988"/>
    </source>
</evidence>
<evidence type="ECO:0000256" key="8">
    <source>
        <dbReference type="ARBA" id="ARBA00034808"/>
    </source>
</evidence>
<dbReference type="PANTHER" id="PTHR11070">
    <property type="entry name" value="UVRD / RECB / PCRA DNA HELICASE FAMILY MEMBER"/>
    <property type="match status" value="1"/>
</dbReference>
<evidence type="ECO:0000256" key="6">
    <source>
        <dbReference type="ARBA" id="ARBA00023235"/>
    </source>
</evidence>
<dbReference type="EMBL" id="REFR01000012">
    <property type="protein sequence ID" value="RMB04768.1"/>
    <property type="molecule type" value="Genomic_DNA"/>
</dbReference>
<keyword evidence="4 10" id="KW-0347">Helicase</keyword>
<dbReference type="CDD" id="cd17932">
    <property type="entry name" value="DEXQc_UvrD"/>
    <property type="match status" value="1"/>
</dbReference>
<dbReference type="Gene3D" id="3.20.20.140">
    <property type="entry name" value="Metal-dependent hydrolases"/>
    <property type="match status" value="1"/>
</dbReference>
<dbReference type="AlphaFoldDB" id="A0A3M0C4V9"/>
<comment type="catalytic activity">
    <reaction evidence="9">
        <text>ATP + H2O = ADP + phosphate + H(+)</text>
        <dbReference type="Rhea" id="RHEA:13065"/>
        <dbReference type="ChEBI" id="CHEBI:15377"/>
        <dbReference type="ChEBI" id="CHEBI:15378"/>
        <dbReference type="ChEBI" id="CHEBI:30616"/>
        <dbReference type="ChEBI" id="CHEBI:43474"/>
        <dbReference type="ChEBI" id="CHEBI:456216"/>
        <dbReference type="EC" id="5.6.2.4"/>
    </reaction>
</comment>
<feature type="domain" description="UvrD-like helicase C-terminal" evidence="13">
    <location>
        <begin position="736"/>
        <end position="1026"/>
    </location>
</feature>
<dbReference type="PROSITE" id="PS51198">
    <property type="entry name" value="UVRD_HELICASE_ATP_BIND"/>
    <property type="match status" value="1"/>
</dbReference>
<dbReference type="InterPro" id="IPR000212">
    <property type="entry name" value="DNA_helicase_UvrD/REP"/>
</dbReference>
<feature type="binding site" evidence="10">
    <location>
        <begin position="508"/>
        <end position="515"/>
    </location>
    <ligand>
        <name>ATP</name>
        <dbReference type="ChEBI" id="CHEBI:30616"/>
    </ligand>
</feature>
<protein>
    <recommendedName>
        <fullName evidence="8">DNA 3'-5' helicase</fullName>
        <ecNumber evidence="8">5.6.2.4</ecNumber>
    </recommendedName>
</protein>
<accession>A0A3M0C4V9</accession>
<keyword evidence="15" id="KW-1185">Reference proteome</keyword>
<feature type="region of interest" description="Disordered" evidence="11">
    <location>
        <begin position="434"/>
        <end position="476"/>
    </location>
</feature>
<dbReference type="PANTHER" id="PTHR11070:SF59">
    <property type="entry name" value="DNA 3'-5' HELICASE"/>
    <property type="match status" value="1"/>
</dbReference>
<dbReference type="Gene3D" id="3.40.50.300">
    <property type="entry name" value="P-loop containing nucleotide triphosphate hydrolases"/>
    <property type="match status" value="3"/>
</dbReference>
<dbReference type="OrthoDB" id="9810135at2"/>
<dbReference type="PROSITE" id="PS51217">
    <property type="entry name" value="UVRD_HELICASE_CTER"/>
    <property type="match status" value="1"/>
</dbReference>
<evidence type="ECO:0000256" key="3">
    <source>
        <dbReference type="ARBA" id="ARBA00022801"/>
    </source>
</evidence>
<dbReference type="Gene3D" id="1.10.486.10">
    <property type="entry name" value="PCRA, domain 4"/>
    <property type="match status" value="1"/>
</dbReference>
<dbReference type="InParanoid" id="A0A3M0C4V9"/>
<reference evidence="14 15" key="1">
    <citation type="submission" date="2018-10" db="EMBL/GenBank/DDBJ databases">
        <title>Genomic Encyclopedia of Archaeal and Bacterial Type Strains, Phase II (KMG-II): from individual species to whole genera.</title>
        <authorList>
            <person name="Goeker M."/>
        </authorList>
    </citation>
    <scope>NUCLEOTIDE SEQUENCE [LARGE SCALE GENOMIC DNA]</scope>
    <source>
        <strain evidence="14 15">DSM 25217</strain>
    </source>
</reference>
<evidence type="ECO:0000256" key="2">
    <source>
        <dbReference type="ARBA" id="ARBA00022741"/>
    </source>
</evidence>
<proteinExistence type="inferred from homology"/>
<evidence type="ECO:0000256" key="1">
    <source>
        <dbReference type="ARBA" id="ARBA00009922"/>
    </source>
</evidence>
<name>A0A3M0C4V9_9PROT</name>
<dbReference type="Gene3D" id="1.10.10.160">
    <property type="match status" value="1"/>
</dbReference>
<feature type="compositionally biased region" description="Low complexity" evidence="11">
    <location>
        <begin position="451"/>
        <end position="466"/>
    </location>
</feature>
<dbReference type="Proteomes" id="UP000271227">
    <property type="component" value="Unassembled WGS sequence"/>
</dbReference>
<dbReference type="CDD" id="cd19067">
    <property type="entry name" value="PfuEndoQ-like"/>
    <property type="match status" value="1"/>
</dbReference>
<evidence type="ECO:0000313" key="15">
    <source>
        <dbReference type="Proteomes" id="UP000271227"/>
    </source>
</evidence>
<dbReference type="InterPro" id="IPR027417">
    <property type="entry name" value="P-loop_NTPase"/>
</dbReference>
<dbReference type="RefSeq" id="WP_121939038.1">
    <property type="nucleotide sequence ID" value="NZ_REFR01000012.1"/>
</dbReference>
<evidence type="ECO:0000259" key="12">
    <source>
        <dbReference type="PROSITE" id="PS51198"/>
    </source>
</evidence>
<dbReference type="GO" id="GO:0005829">
    <property type="term" value="C:cytosol"/>
    <property type="evidence" value="ECO:0007669"/>
    <property type="project" value="TreeGrafter"/>
</dbReference>
<dbReference type="GO" id="GO:0033202">
    <property type="term" value="C:DNA helicase complex"/>
    <property type="evidence" value="ECO:0007669"/>
    <property type="project" value="TreeGrafter"/>
</dbReference>
<keyword evidence="3 10" id="KW-0378">Hydrolase</keyword>
<dbReference type="GO" id="GO:0003677">
    <property type="term" value="F:DNA binding"/>
    <property type="evidence" value="ECO:0007669"/>
    <property type="project" value="InterPro"/>
</dbReference>
<dbReference type="GO" id="GO:0000725">
    <property type="term" value="P:recombinational repair"/>
    <property type="evidence" value="ECO:0007669"/>
    <property type="project" value="TreeGrafter"/>
</dbReference>
<dbReference type="CDD" id="cd18807">
    <property type="entry name" value="SF1_C_UvrD"/>
    <property type="match status" value="1"/>
</dbReference>
<dbReference type="GO" id="GO:0005524">
    <property type="term" value="F:ATP binding"/>
    <property type="evidence" value="ECO:0007669"/>
    <property type="project" value="UniProtKB-UniRule"/>
</dbReference>
<comment type="catalytic activity">
    <reaction evidence="7">
        <text>Couples ATP hydrolysis with the unwinding of duplex DNA by translocating in the 3'-5' direction.</text>
        <dbReference type="EC" id="5.6.2.4"/>
    </reaction>
</comment>
<dbReference type="Pfam" id="PF13361">
    <property type="entry name" value="UvrD_C"/>
    <property type="match status" value="2"/>
</dbReference>
<evidence type="ECO:0000256" key="10">
    <source>
        <dbReference type="PROSITE-ProRule" id="PRU00560"/>
    </source>
</evidence>